<dbReference type="InterPro" id="IPR021109">
    <property type="entry name" value="Peptidase_aspartic_dom_sf"/>
</dbReference>
<feature type="non-terminal residue" evidence="1">
    <location>
        <position position="243"/>
    </location>
</feature>
<evidence type="ECO:0008006" key="2">
    <source>
        <dbReference type="Google" id="ProtNLM"/>
    </source>
</evidence>
<dbReference type="AlphaFoldDB" id="X1IL11"/>
<dbReference type="Gene3D" id="2.40.70.10">
    <property type="entry name" value="Acid Proteases"/>
    <property type="match status" value="1"/>
</dbReference>
<dbReference type="Gene3D" id="2.50.20.10">
    <property type="entry name" value="Lipoprotein localisation LolA/LolB/LppX"/>
    <property type="match status" value="1"/>
</dbReference>
<dbReference type="InterPro" id="IPR034122">
    <property type="entry name" value="Retropepsin-like_bacterial"/>
</dbReference>
<protein>
    <recommendedName>
        <fullName evidence="2">Peptidase A2 domain-containing protein</fullName>
    </recommendedName>
</protein>
<evidence type="ECO:0000313" key="1">
    <source>
        <dbReference type="EMBL" id="GAH66804.1"/>
    </source>
</evidence>
<reference evidence="1" key="1">
    <citation type="journal article" date="2014" name="Front. Microbiol.">
        <title>High frequency of phylogenetically diverse reductive dehalogenase-homologous genes in deep subseafloor sedimentary metagenomes.</title>
        <authorList>
            <person name="Kawai M."/>
            <person name="Futagami T."/>
            <person name="Toyoda A."/>
            <person name="Takaki Y."/>
            <person name="Nishi S."/>
            <person name="Hori S."/>
            <person name="Arai W."/>
            <person name="Tsubouchi T."/>
            <person name="Morono Y."/>
            <person name="Uchiyama I."/>
            <person name="Ito T."/>
            <person name="Fujiyama A."/>
            <person name="Inagaki F."/>
            <person name="Takami H."/>
        </authorList>
    </citation>
    <scope>NUCLEOTIDE SEQUENCE</scope>
    <source>
        <strain evidence="1">Expedition CK06-06</strain>
    </source>
</reference>
<dbReference type="EMBL" id="BARU01032068">
    <property type="protein sequence ID" value="GAH66804.1"/>
    <property type="molecule type" value="Genomic_DNA"/>
</dbReference>
<comment type="caution">
    <text evidence="1">The sequence shown here is derived from an EMBL/GenBank/DDBJ whole genome shotgun (WGS) entry which is preliminary data.</text>
</comment>
<dbReference type="Pfam" id="PF13650">
    <property type="entry name" value="Asp_protease_2"/>
    <property type="match status" value="1"/>
</dbReference>
<dbReference type="SUPFAM" id="SSF50630">
    <property type="entry name" value="Acid proteases"/>
    <property type="match status" value="1"/>
</dbReference>
<accession>X1IL11</accession>
<proteinExistence type="predicted"/>
<sequence length="243" mass="27658">MDPNSSHFTLTLEGIEKVNNKNCYVVKIINQINENIQLDYYNTSNFYLVKTVLIKPDMEQHTVYSDFRAVDSVIQPFREIATILPTGEKQVIEYTKYESNIEIDPAFFEPPHEDVEDFQFVKGASAEDIPCEFIENHIYLPVNINGREELWVLDCGASVTVIDSSYAVELGLELEGPIKGQGASGILNFYFVTLPSYTLKGIKFKEQKVAAIPMRNLFQKYLGLDVVGILGYDFLSRFITKID</sequence>
<gene>
    <name evidence="1" type="ORF">S03H2_50616</name>
</gene>
<dbReference type="CDD" id="cd05483">
    <property type="entry name" value="retropepsin_like_bacteria"/>
    <property type="match status" value="1"/>
</dbReference>
<name>X1IL11_9ZZZZ</name>
<organism evidence="1">
    <name type="scientific">marine sediment metagenome</name>
    <dbReference type="NCBI Taxonomy" id="412755"/>
    <lineage>
        <taxon>unclassified sequences</taxon>
        <taxon>metagenomes</taxon>
        <taxon>ecological metagenomes</taxon>
    </lineage>
</organism>